<dbReference type="Proteomes" id="UP000218231">
    <property type="component" value="Unassembled WGS sequence"/>
</dbReference>
<feature type="compositionally biased region" description="Basic and acidic residues" evidence="1">
    <location>
        <begin position="179"/>
        <end position="194"/>
    </location>
</feature>
<feature type="compositionally biased region" description="Basic residues" evidence="1">
    <location>
        <begin position="164"/>
        <end position="178"/>
    </location>
</feature>
<evidence type="ECO:0000313" key="3">
    <source>
        <dbReference type="Proteomes" id="UP000218231"/>
    </source>
</evidence>
<protein>
    <submittedName>
        <fullName evidence="2">Uncharacterized protein</fullName>
    </submittedName>
</protein>
<proteinExistence type="predicted"/>
<comment type="caution">
    <text evidence="2">The sequence shown here is derived from an EMBL/GenBank/DDBJ whole genome shotgun (WGS) entry which is preliminary data.</text>
</comment>
<organism evidence="2 3">
    <name type="scientific">Diploscapter pachys</name>
    <dbReference type="NCBI Taxonomy" id="2018661"/>
    <lineage>
        <taxon>Eukaryota</taxon>
        <taxon>Metazoa</taxon>
        <taxon>Ecdysozoa</taxon>
        <taxon>Nematoda</taxon>
        <taxon>Chromadorea</taxon>
        <taxon>Rhabditida</taxon>
        <taxon>Rhabditina</taxon>
        <taxon>Rhabditomorpha</taxon>
        <taxon>Rhabditoidea</taxon>
        <taxon>Rhabditidae</taxon>
        <taxon>Diploscapter</taxon>
    </lineage>
</organism>
<evidence type="ECO:0000256" key="1">
    <source>
        <dbReference type="SAM" id="MobiDB-lite"/>
    </source>
</evidence>
<dbReference type="AlphaFoldDB" id="A0A2A2K380"/>
<sequence length="293" mass="33265">MFKIEVEEEENLLDRQIPEQIPNDAIWQMLFEKENEQVGIFVGNDHSLPNEPSTSQNGAEDVKGLRDIMQKYGMVDESRKSISEQGPFVSVLTCSAEVQKWMQRTRDEERMRFICTSPCGITGFSKVYFDPNGDVKPTLEFQTIYIKCNHANPECNAVLSNKGKGGRHISDHRRRHQKKDGIEEGPKEVKEPKAKTPKPSQKSSKRRGMTKNEVEDELTRVLGQYVVESGCSIDDLYTDAFIKLVRDLMQLGAELGGSISEDDFPTEEELQQAIEEMQAADSVKKIKTEEDSE</sequence>
<name>A0A2A2K380_9BILA</name>
<dbReference type="EMBL" id="LIAE01009773">
    <property type="protein sequence ID" value="PAV68323.1"/>
    <property type="molecule type" value="Genomic_DNA"/>
</dbReference>
<accession>A0A2A2K380</accession>
<feature type="region of interest" description="Disordered" evidence="1">
    <location>
        <begin position="159"/>
        <end position="213"/>
    </location>
</feature>
<reference evidence="2 3" key="1">
    <citation type="journal article" date="2017" name="Curr. Biol.">
        <title>Genome architecture and evolution of a unichromosomal asexual nematode.</title>
        <authorList>
            <person name="Fradin H."/>
            <person name="Zegar C."/>
            <person name="Gutwein M."/>
            <person name="Lucas J."/>
            <person name="Kovtun M."/>
            <person name="Corcoran D."/>
            <person name="Baugh L.R."/>
            <person name="Kiontke K."/>
            <person name="Gunsalus K."/>
            <person name="Fitch D.H."/>
            <person name="Piano F."/>
        </authorList>
    </citation>
    <scope>NUCLEOTIDE SEQUENCE [LARGE SCALE GENOMIC DNA]</scope>
    <source>
        <strain evidence="2">PF1309</strain>
    </source>
</reference>
<keyword evidence="3" id="KW-1185">Reference proteome</keyword>
<gene>
    <name evidence="2" type="ORF">WR25_12962</name>
</gene>
<evidence type="ECO:0000313" key="2">
    <source>
        <dbReference type="EMBL" id="PAV68323.1"/>
    </source>
</evidence>